<evidence type="ECO:0000313" key="1">
    <source>
        <dbReference type="EMBL" id="EDM05804.1"/>
    </source>
</evidence>
<sequence>MLAGGHRGRPVVVQVPRGVVGKVIEAVEGGAGRGRQRIRVATPAHIDRTALHGGRPVGSPVGLEDVGLILRRRGRGVLLWG</sequence>
<reference evidence="1 2" key="1">
    <citation type="submission" date="2005-07" db="EMBL/GenBank/DDBJ databases">
        <authorList>
            <person name="Mural R.J."/>
            <person name="Li P.W."/>
            <person name="Adams M.D."/>
            <person name="Amanatides P.G."/>
            <person name="Baden-Tillson H."/>
            <person name="Barnstead M."/>
            <person name="Chin S.H."/>
            <person name="Dew I."/>
            <person name="Evans C.A."/>
            <person name="Ferriera S."/>
            <person name="Flanigan M."/>
            <person name="Fosler C."/>
            <person name="Glodek A."/>
            <person name="Gu Z."/>
            <person name="Holt R.A."/>
            <person name="Jennings D."/>
            <person name="Kraft C.L."/>
            <person name="Lu F."/>
            <person name="Nguyen T."/>
            <person name="Nusskern D.R."/>
            <person name="Pfannkoch C.M."/>
            <person name="Sitter C."/>
            <person name="Sutton G.G."/>
            <person name="Venter J.C."/>
            <person name="Wang Z."/>
            <person name="Woodage T."/>
            <person name="Zheng X.H."/>
            <person name="Zhong F."/>
        </authorList>
    </citation>
    <scope>NUCLEOTIDE SEQUENCE [LARGE SCALE GENOMIC DNA]</scope>
    <source>
        <strain>BN</strain>
        <strain evidence="2">Sprague-Dawley</strain>
    </source>
</reference>
<feature type="non-terminal residue" evidence="1">
    <location>
        <position position="81"/>
    </location>
</feature>
<dbReference type="AlphaFoldDB" id="A6HIE9"/>
<protein>
    <submittedName>
        <fullName evidence="1">RCG35493, isoform CRA_b</fullName>
    </submittedName>
</protein>
<evidence type="ECO:0000313" key="2">
    <source>
        <dbReference type="Proteomes" id="UP000234681"/>
    </source>
</evidence>
<gene>
    <name evidence="1" type="ORF">rCG_35493</name>
</gene>
<dbReference type="Proteomes" id="UP000234681">
    <property type="component" value="Chromosome 10"/>
</dbReference>
<name>A6HIE9_RAT</name>
<dbReference type="EMBL" id="CH473948">
    <property type="protein sequence ID" value="EDM05804.1"/>
    <property type="molecule type" value="Genomic_DNA"/>
</dbReference>
<organism evidence="1 2">
    <name type="scientific">Rattus norvegicus</name>
    <name type="common">Rat</name>
    <dbReference type="NCBI Taxonomy" id="10116"/>
    <lineage>
        <taxon>Eukaryota</taxon>
        <taxon>Metazoa</taxon>
        <taxon>Chordata</taxon>
        <taxon>Craniata</taxon>
        <taxon>Vertebrata</taxon>
        <taxon>Euteleostomi</taxon>
        <taxon>Mammalia</taxon>
        <taxon>Eutheria</taxon>
        <taxon>Euarchontoglires</taxon>
        <taxon>Glires</taxon>
        <taxon>Rodentia</taxon>
        <taxon>Myomorpha</taxon>
        <taxon>Muroidea</taxon>
        <taxon>Muridae</taxon>
        <taxon>Murinae</taxon>
        <taxon>Rattus</taxon>
    </lineage>
</organism>
<proteinExistence type="predicted"/>
<accession>A6HIE9</accession>